<dbReference type="GO" id="GO:0004252">
    <property type="term" value="F:serine-type endopeptidase activity"/>
    <property type="evidence" value="ECO:0007669"/>
    <property type="project" value="InterPro"/>
</dbReference>
<comment type="similarity">
    <text evidence="1">Belongs to the peptidase S1C family.</text>
</comment>
<gene>
    <name evidence="6" type="ORF">DOO78_17645</name>
</gene>
<dbReference type="Proteomes" id="UP000249065">
    <property type="component" value="Unassembled WGS sequence"/>
</dbReference>
<evidence type="ECO:0000313" key="6">
    <source>
        <dbReference type="EMBL" id="RAI57623.1"/>
    </source>
</evidence>
<dbReference type="EMBL" id="QLIX01000015">
    <property type="protein sequence ID" value="RAI57623.1"/>
    <property type="molecule type" value="Genomic_DNA"/>
</dbReference>
<dbReference type="PRINTS" id="PR00834">
    <property type="entry name" value="PROTEASES2C"/>
</dbReference>
<accession>A0A327M625</accession>
<dbReference type="InterPro" id="IPR051201">
    <property type="entry name" value="Chloro_Bact_Ser_Proteases"/>
</dbReference>
<dbReference type="OrthoDB" id="9792183at2"/>
<evidence type="ECO:0000256" key="3">
    <source>
        <dbReference type="ARBA" id="ARBA00022801"/>
    </source>
</evidence>
<evidence type="ECO:0000259" key="5">
    <source>
        <dbReference type="PROSITE" id="PS50106"/>
    </source>
</evidence>
<dbReference type="GO" id="GO:0006508">
    <property type="term" value="P:proteolysis"/>
    <property type="evidence" value="ECO:0007669"/>
    <property type="project" value="UniProtKB-KW"/>
</dbReference>
<dbReference type="InterPro" id="IPR009003">
    <property type="entry name" value="Peptidase_S1_PA"/>
</dbReference>
<dbReference type="SUPFAM" id="SSF50156">
    <property type="entry name" value="PDZ domain-like"/>
    <property type="match status" value="1"/>
</dbReference>
<feature type="region of interest" description="Disordered" evidence="4">
    <location>
        <begin position="1"/>
        <end position="96"/>
    </location>
</feature>
<keyword evidence="3" id="KW-0378">Hydrolase</keyword>
<dbReference type="InterPro" id="IPR001478">
    <property type="entry name" value="PDZ"/>
</dbReference>
<dbReference type="Pfam" id="PF13180">
    <property type="entry name" value="PDZ_2"/>
    <property type="match status" value="1"/>
</dbReference>
<proteinExistence type="inferred from homology"/>
<dbReference type="Pfam" id="PF13365">
    <property type="entry name" value="Trypsin_2"/>
    <property type="match status" value="1"/>
</dbReference>
<organism evidence="6 7">
    <name type="scientific">Roseicella frigidaeris</name>
    <dbReference type="NCBI Taxonomy" id="2230885"/>
    <lineage>
        <taxon>Bacteria</taxon>
        <taxon>Pseudomonadati</taxon>
        <taxon>Pseudomonadota</taxon>
        <taxon>Alphaproteobacteria</taxon>
        <taxon>Acetobacterales</taxon>
        <taxon>Roseomonadaceae</taxon>
        <taxon>Roseicella</taxon>
    </lineage>
</organism>
<evidence type="ECO:0000313" key="7">
    <source>
        <dbReference type="Proteomes" id="UP000249065"/>
    </source>
</evidence>
<dbReference type="Gene3D" id="2.40.10.10">
    <property type="entry name" value="Trypsin-like serine proteases"/>
    <property type="match status" value="2"/>
</dbReference>
<evidence type="ECO:0000256" key="1">
    <source>
        <dbReference type="ARBA" id="ARBA00010541"/>
    </source>
</evidence>
<feature type="compositionally biased region" description="Low complexity" evidence="4">
    <location>
        <begin position="23"/>
        <end position="51"/>
    </location>
</feature>
<evidence type="ECO:0000256" key="2">
    <source>
        <dbReference type="ARBA" id="ARBA00022670"/>
    </source>
</evidence>
<keyword evidence="7" id="KW-1185">Reference proteome</keyword>
<dbReference type="PROSITE" id="PS50106">
    <property type="entry name" value="PDZ"/>
    <property type="match status" value="1"/>
</dbReference>
<dbReference type="Gene3D" id="2.30.42.10">
    <property type="match status" value="1"/>
</dbReference>
<feature type="domain" description="PDZ" evidence="5">
    <location>
        <begin position="333"/>
        <end position="411"/>
    </location>
</feature>
<dbReference type="InterPro" id="IPR036034">
    <property type="entry name" value="PDZ_sf"/>
</dbReference>
<dbReference type="PANTHER" id="PTHR43343">
    <property type="entry name" value="PEPTIDASE S12"/>
    <property type="match status" value="1"/>
</dbReference>
<dbReference type="InterPro" id="IPR001940">
    <property type="entry name" value="Peptidase_S1C"/>
</dbReference>
<dbReference type="SUPFAM" id="SSF50494">
    <property type="entry name" value="Trypsin-like serine proteases"/>
    <property type="match status" value="1"/>
</dbReference>
<dbReference type="PANTHER" id="PTHR43343:SF3">
    <property type="entry name" value="PROTEASE DO-LIKE 8, CHLOROPLASTIC"/>
    <property type="match status" value="1"/>
</dbReference>
<evidence type="ECO:0000256" key="4">
    <source>
        <dbReference type="SAM" id="MobiDB-lite"/>
    </source>
</evidence>
<dbReference type="SMART" id="SM00228">
    <property type="entry name" value="PDZ"/>
    <property type="match status" value="1"/>
</dbReference>
<keyword evidence="2 6" id="KW-0645">Protease</keyword>
<reference evidence="7" key="1">
    <citation type="submission" date="2018-06" db="EMBL/GenBank/DDBJ databases">
        <authorList>
            <person name="Khan S.A."/>
        </authorList>
    </citation>
    <scope>NUCLEOTIDE SEQUENCE [LARGE SCALE GENOMIC DNA]</scope>
    <source>
        <strain evidence="7">DB-1506</strain>
    </source>
</reference>
<dbReference type="InterPro" id="IPR043504">
    <property type="entry name" value="Peptidase_S1_PA_chymotrypsin"/>
</dbReference>
<comment type="caution">
    <text evidence="6">The sequence shown here is derived from an EMBL/GenBank/DDBJ whole genome shotgun (WGS) entry which is preliminary data.</text>
</comment>
<dbReference type="AlphaFoldDB" id="A0A327M625"/>
<protein>
    <submittedName>
        <fullName evidence="6">Serine protease</fullName>
    </submittedName>
</protein>
<name>A0A327M625_9PROT</name>
<sequence length="426" mass="44197">MPRAGSGSTGRSGAARRWRRRAGGAASARGSSPPWSGSSSAARSPSTGSPRGCAAASPCRPGGCRPSRRRRSRPAPCPSPPEPPRPRIPGPYPRPIRALHPMPIRPFIPCPSGQWSGPAAIPTFCGTEEPAMTDAFAADPLAALSDRLAQLVAEGAARVVAVHGRDGRARSGLLWSDGLVVTAEEALERDDELAVTLANGRVIPASLAGRDPGTDVALLRAETGAVAPLVPAPPAALAAGHLLLALGRGEHGPTAAYGLASVVAGPWRSMRGGRLDRRIELGLKLDPVAEGGAVLDHAGRLVGMAVPGPRRRALAIPAETIARAVEQLRTRGRVARGYLGLAMQPVQLDERRGLIVVGVDPRSPAGEAGILIGDVLAAWDGDPLGSVREMLVRLDPDSVGRQVTLDLVRAGQPHRLQVRIGERAAA</sequence>
<feature type="compositionally biased region" description="Low complexity" evidence="4">
    <location>
        <begin position="1"/>
        <end position="13"/>
    </location>
</feature>
<feature type="compositionally biased region" description="Pro residues" evidence="4">
    <location>
        <begin position="75"/>
        <end position="94"/>
    </location>
</feature>